<dbReference type="Pfam" id="PF04263">
    <property type="entry name" value="TPK_catalytic"/>
    <property type="match status" value="1"/>
</dbReference>
<dbReference type="STRING" id="1413210.U472_10405"/>
<reference evidence="8" key="1">
    <citation type="submission" date="2017-09" db="EMBL/GenBank/DDBJ databases">
        <authorList>
            <person name="Varghese N."/>
            <person name="Submissions S."/>
        </authorList>
    </citation>
    <scope>NUCLEOTIDE SEQUENCE [LARGE SCALE GENOMIC DNA]</scope>
    <source>
        <strain evidence="8">MSL47</strain>
    </source>
</reference>
<evidence type="ECO:0000256" key="1">
    <source>
        <dbReference type="ARBA" id="ARBA00022679"/>
    </source>
</evidence>
<feature type="domain" description="Thiamin pyrophosphokinase thiamin-binding" evidence="6">
    <location>
        <begin position="143"/>
        <end position="207"/>
    </location>
</feature>
<keyword evidence="1" id="KW-0808">Transferase</keyword>
<dbReference type="Proteomes" id="UP000219573">
    <property type="component" value="Unassembled WGS sequence"/>
</dbReference>
<dbReference type="InterPro" id="IPR036371">
    <property type="entry name" value="TPK_B1-bd_sf"/>
</dbReference>
<evidence type="ECO:0000256" key="5">
    <source>
        <dbReference type="NCBIfam" id="TIGR01378"/>
    </source>
</evidence>
<accession>A0A285F3E4</accession>
<dbReference type="EC" id="2.7.6.2" evidence="5"/>
<dbReference type="GO" id="GO:0016301">
    <property type="term" value="F:kinase activity"/>
    <property type="evidence" value="ECO:0007669"/>
    <property type="project" value="UniProtKB-KW"/>
</dbReference>
<dbReference type="SUPFAM" id="SSF63862">
    <property type="entry name" value="Thiamin pyrophosphokinase, substrate-binding domain"/>
    <property type="match status" value="1"/>
</dbReference>
<dbReference type="InterPro" id="IPR053149">
    <property type="entry name" value="TPK"/>
</dbReference>
<dbReference type="Gene3D" id="3.40.50.10240">
    <property type="entry name" value="Thiamin pyrophosphokinase, catalytic domain"/>
    <property type="match status" value="1"/>
</dbReference>
<keyword evidence="8" id="KW-1185">Reference proteome</keyword>
<dbReference type="PANTHER" id="PTHR41299">
    <property type="entry name" value="THIAMINE PYROPHOSPHOKINASE"/>
    <property type="match status" value="1"/>
</dbReference>
<dbReference type="GO" id="GO:0006772">
    <property type="term" value="P:thiamine metabolic process"/>
    <property type="evidence" value="ECO:0007669"/>
    <property type="project" value="UniProtKB-UniRule"/>
</dbReference>
<dbReference type="InterPro" id="IPR036759">
    <property type="entry name" value="TPK_catalytic_sf"/>
</dbReference>
<dbReference type="InterPro" id="IPR007371">
    <property type="entry name" value="TPK_catalytic"/>
</dbReference>
<keyword evidence="4" id="KW-0067">ATP-binding</keyword>
<dbReference type="AlphaFoldDB" id="A0A285F3E4"/>
<dbReference type="PANTHER" id="PTHR41299:SF1">
    <property type="entry name" value="THIAMINE PYROPHOSPHOKINASE"/>
    <property type="match status" value="1"/>
</dbReference>
<keyword evidence="3 7" id="KW-0418">Kinase</keyword>
<sequence length="212" mass="23621">MERAILFINGELIGDDDFYLNYIKAADKVVCADGGADHAYKLGIIPDLILGDLDSISSKALEHYQTEQVEFAKYPVAKDKTDTQLILEELIELEYKEIIIFAGLGGRLDHTLANLYLLDFLAEFDTKIKFISPKEQVEIVCKEKILVNEVDKTLSLLPLSDEVTGVYLEGFKYGLEDASFKRGDTLGLSNIVQESPAKIKLASGKLLMIINN</sequence>
<dbReference type="GO" id="GO:0004788">
    <property type="term" value="F:thiamine diphosphokinase activity"/>
    <property type="evidence" value="ECO:0007669"/>
    <property type="project" value="UniProtKB-UniRule"/>
</dbReference>
<dbReference type="RefSeq" id="WP_097016200.1">
    <property type="nucleotide sequence ID" value="NZ_OBDZ01000001.1"/>
</dbReference>
<evidence type="ECO:0000256" key="2">
    <source>
        <dbReference type="ARBA" id="ARBA00022741"/>
    </source>
</evidence>
<protein>
    <recommendedName>
        <fullName evidence="5">Thiamine diphosphokinase</fullName>
        <ecNumber evidence="5">2.7.6.2</ecNumber>
    </recommendedName>
</protein>
<dbReference type="InterPro" id="IPR006282">
    <property type="entry name" value="Thi_PPkinase"/>
</dbReference>
<dbReference type="CDD" id="cd07995">
    <property type="entry name" value="TPK"/>
    <property type="match status" value="1"/>
</dbReference>
<gene>
    <name evidence="7" type="ORF">SAMN06265827_101157</name>
</gene>
<name>A0A285F3E4_9FIRM</name>
<evidence type="ECO:0000313" key="8">
    <source>
        <dbReference type="Proteomes" id="UP000219573"/>
    </source>
</evidence>
<dbReference type="GO" id="GO:0030975">
    <property type="term" value="F:thiamine binding"/>
    <property type="evidence" value="ECO:0007669"/>
    <property type="project" value="InterPro"/>
</dbReference>
<dbReference type="EMBL" id="OBDZ01000001">
    <property type="protein sequence ID" value="SNY05840.1"/>
    <property type="molecule type" value="Genomic_DNA"/>
</dbReference>
<keyword evidence="2" id="KW-0547">Nucleotide-binding</keyword>
<evidence type="ECO:0000256" key="4">
    <source>
        <dbReference type="ARBA" id="ARBA00022840"/>
    </source>
</evidence>
<dbReference type="Pfam" id="PF04265">
    <property type="entry name" value="TPK_B1_binding"/>
    <property type="match status" value="1"/>
</dbReference>
<dbReference type="GO" id="GO:0009229">
    <property type="term" value="P:thiamine diphosphate biosynthetic process"/>
    <property type="evidence" value="ECO:0007669"/>
    <property type="project" value="InterPro"/>
</dbReference>
<dbReference type="SUPFAM" id="SSF63999">
    <property type="entry name" value="Thiamin pyrophosphokinase, catalytic domain"/>
    <property type="match status" value="1"/>
</dbReference>
<organism evidence="7 8">
    <name type="scientific">Orenia metallireducens</name>
    <dbReference type="NCBI Taxonomy" id="1413210"/>
    <lineage>
        <taxon>Bacteria</taxon>
        <taxon>Bacillati</taxon>
        <taxon>Bacillota</taxon>
        <taxon>Clostridia</taxon>
        <taxon>Halanaerobiales</taxon>
        <taxon>Halobacteroidaceae</taxon>
        <taxon>Orenia</taxon>
    </lineage>
</organism>
<dbReference type="NCBIfam" id="TIGR01378">
    <property type="entry name" value="thi_PPkinase"/>
    <property type="match status" value="1"/>
</dbReference>
<dbReference type="GO" id="GO:0005524">
    <property type="term" value="F:ATP binding"/>
    <property type="evidence" value="ECO:0007669"/>
    <property type="project" value="UniProtKB-KW"/>
</dbReference>
<evidence type="ECO:0000259" key="6">
    <source>
        <dbReference type="SMART" id="SM00983"/>
    </source>
</evidence>
<dbReference type="InterPro" id="IPR007373">
    <property type="entry name" value="Thiamin_PyroPKinase_B1-bd"/>
</dbReference>
<proteinExistence type="predicted"/>
<evidence type="ECO:0000256" key="3">
    <source>
        <dbReference type="ARBA" id="ARBA00022777"/>
    </source>
</evidence>
<dbReference type="SMART" id="SM00983">
    <property type="entry name" value="TPK_B1_binding"/>
    <property type="match status" value="1"/>
</dbReference>
<evidence type="ECO:0000313" key="7">
    <source>
        <dbReference type="EMBL" id="SNY05840.1"/>
    </source>
</evidence>